<feature type="transmembrane region" description="Helical" evidence="1">
    <location>
        <begin position="77"/>
        <end position="96"/>
    </location>
</feature>
<sequence length="167" mass="18448">MAFHSCNAVFGALLADTFTQSGFWYVPDWLFRLGNVVNILVALLFGLVQLALGYFGALAFLQAHDSKTVMRYHNRKLMVLATLVVPWVAGSVFIALTKLPYFTIHEGLHLVMMGLLIAPLALGCLSEVFSDTVRRPRPTHVAWRLLGLALLVALAWRLALSPPVLFG</sequence>
<gene>
    <name evidence="2" type="ORF">ACFQT0_16185</name>
</gene>
<accession>A0ABW2U8K7</accession>
<keyword evidence="1" id="KW-0472">Membrane</keyword>
<reference evidence="3" key="1">
    <citation type="journal article" date="2019" name="Int. J. Syst. Evol. Microbiol.">
        <title>The Global Catalogue of Microorganisms (GCM) 10K type strain sequencing project: providing services to taxonomists for standard genome sequencing and annotation.</title>
        <authorList>
            <consortium name="The Broad Institute Genomics Platform"/>
            <consortium name="The Broad Institute Genome Sequencing Center for Infectious Disease"/>
            <person name="Wu L."/>
            <person name="Ma J."/>
        </authorList>
    </citation>
    <scope>NUCLEOTIDE SEQUENCE [LARGE SCALE GENOMIC DNA]</scope>
    <source>
        <strain evidence="3">JCM 19635</strain>
    </source>
</reference>
<name>A0ABW2U8K7_9BACT</name>
<proteinExistence type="predicted"/>
<dbReference type="RefSeq" id="WP_380204285.1">
    <property type="nucleotide sequence ID" value="NZ_JBHTEK010000001.1"/>
</dbReference>
<evidence type="ECO:0000313" key="2">
    <source>
        <dbReference type="EMBL" id="MFC7668737.1"/>
    </source>
</evidence>
<evidence type="ECO:0000313" key="3">
    <source>
        <dbReference type="Proteomes" id="UP001596513"/>
    </source>
</evidence>
<feature type="transmembrane region" description="Helical" evidence="1">
    <location>
        <begin position="108"/>
        <end position="129"/>
    </location>
</feature>
<organism evidence="2 3">
    <name type="scientific">Hymenobacter humi</name>
    <dbReference type="NCBI Taxonomy" id="1411620"/>
    <lineage>
        <taxon>Bacteria</taxon>
        <taxon>Pseudomonadati</taxon>
        <taxon>Bacteroidota</taxon>
        <taxon>Cytophagia</taxon>
        <taxon>Cytophagales</taxon>
        <taxon>Hymenobacteraceae</taxon>
        <taxon>Hymenobacter</taxon>
    </lineage>
</organism>
<keyword evidence="1" id="KW-0812">Transmembrane</keyword>
<keyword evidence="1" id="KW-1133">Transmembrane helix</keyword>
<comment type="caution">
    <text evidence="2">The sequence shown here is derived from an EMBL/GenBank/DDBJ whole genome shotgun (WGS) entry which is preliminary data.</text>
</comment>
<keyword evidence="3" id="KW-1185">Reference proteome</keyword>
<feature type="transmembrane region" description="Helical" evidence="1">
    <location>
        <begin position="141"/>
        <end position="159"/>
    </location>
</feature>
<protein>
    <submittedName>
        <fullName evidence="2">Uncharacterized protein</fullName>
    </submittedName>
</protein>
<feature type="transmembrane region" description="Helical" evidence="1">
    <location>
        <begin position="39"/>
        <end position="61"/>
    </location>
</feature>
<evidence type="ECO:0000256" key="1">
    <source>
        <dbReference type="SAM" id="Phobius"/>
    </source>
</evidence>
<dbReference type="EMBL" id="JBHTEK010000001">
    <property type="protein sequence ID" value="MFC7668737.1"/>
    <property type="molecule type" value="Genomic_DNA"/>
</dbReference>
<dbReference type="Proteomes" id="UP001596513">
    <property type="component" value="Unassembled WGS sequence"/>
</dbReference>